<gene>
    <name evidence="1" type="ORF">H8K52_08865</name>
</gene>
<evidence type="ECO:0000313" key="2">
    <source>
        <dbReference type="Proteomes" id="UP000648257"/>
    </source>
</evidence>
<proteinExistence type="predicted"/>
<dbReference type="Proteomes" id="UP000648257">
    <property type="component" value="Unassembled WGS sequence"/>
</dbReference>
<dbReference type="Pfam" id="PF01297">
    <property type="entry name" value="ZnuA"/>
    <property type="match status" value="1"/>
</dbReference>
<dbReference type="PANTHER" id="PTHR42953">
    <property type="entry name" value="HIGH-AFFINITY ZINC UPTAKE SYSTEM PROTEIN ZNUA-RELATED"/>
    <property type="match status" value="1"/>
</dbReference>
<dbReference type="Gene3D" id="3.40.50.1980">
    <property type="entry name" value="Nitrogenase molybdenum iron protein domain"/>
    <property type="match status" value="2"/>
</dbReference>
<dbReference type="SUPFAM" id="SSF53807">
    <property type="entry name" value="Helical backbone' metal receptor"/>
    <property type="match status" value="1"/>
</dbReference>
<dbReference type="InterPro" id="IPR050492">
    <property type="entry name" value="Bact_metal-bind_prot9"/>
</dbReference>
<reference evidence="1 2" key="1">
    <citation type="submission" date="2020-08" db="EMBL/GenBank/DDBJ databases">
        <title>Novel species isolated from subtropical streams in China.</title>
        <authorList>
            <person name="Lu H."/>
        </authorList>
    </citation>
    <scope>NUCLEOTIDE SEQUENCE [LARGE SCALE GENOMIC DNA]</scope>
    <source>
        <strain evidence="1 2">KACC 16656</strain>
    </source>
</reference>
<dbReference type="PANTHER" id="PTHR42953:SF2">
    <property type="entry name" value="ADHESION PROTEIN"/>
    <property type="match status" value="1"/>
</dbReference>
<protein>
    <submittedName>
        <fullName evidence="1">Zinc ABC transporter substrate-binding protein</fullName>
    </submittedName>
</protein>
<dbReference type="InterPro" id="IPR006127">
    <property type="entry name" value="ZnuA-like"/>
</dbReference>
<dbReference type="EMBL" id="JACOFW010000007">
    <property type="protein sequence ID" value="MBC3807453.1"/>
    <property type="molecule type" value="Genomic_DNA"/>
</dbReference>
<evidence type="ECO:0000313" key="1">
    <source>
        <dbReference type="EMBL" id="MBC3807453.1"/>
    </source>
</evidence>
<organism evidence="1 2">
    <name type="scientific">Undibacterium seohonense</name>
    <dbReference type="NCBI Taxonomy" id="1344950"/>
    <lineage>
        <taxon>Bacteria</taxon>
        <taxon>Pseudomonadati</taxon>
        <taxon>Pseudomonadota</taxon>
        <taxon>Betaproteobacteria</taxon>
        <taxon>Burkholderiales</taxon>
        <taxon>Oxalobacteraceae</taxon>
        <taxon>Undibacterium</taxon>
    </lineage>
</organism>
<keyword evidence="2" id="KW-1185">Reference proteome</keyword>
<sequence length="332" mass="36640">MAWKTSPNGQYNYKRYLVLERTVHILSKLKTTLQVVLVSGAFVANAGAQTITVFACEPEWAALTRVLLPNAKIHVATHAKQDPHHIEARPALIAQLRSADVAVCTGGELESAWLPMLQQRAGNSKVQNGAQGMFFASEQIEMIDPRPGVVGTPFSGDVHAEGNPHFHTDPHRFLKVAHALSKRFAGLFPQEASAINQRTQAFSQMWSQQVQQWEKRAASLKGMRVASQHTTFAYLWRWLGIEQISDLEPKPGMAPTPAHLQRQLSLLQTTPVEAVVVAAYQDPRAAKWLTSQAGIQAPLLVLPATTENPLAADALVTWYEQLVTSLVRVRAK</sequence>
<name>A0ABR6X3D1_9BURK</name>
<comment type="caution">
    <text evidence="1">The sequence shown here is derived from an EMBL/GenBank/DDBJ whole genome shotgun (WGS) entry which is preliminary data.</text>
</comment>
<accession>A0ABR6X3D1</accession>